<organism evidence="1 2">
    <name type="scientific">Oligosphaera ethanolica</name>
    <dbReference type="NCBI Taxonomy" id="760260"/>
    <lineage>
        <taxon>Bacteria</taxon>
        <taxon>Pseudomonadati</taxon>
        <taxon>Lentisphaerota</taxon>
        <taxon>Oligosphaeria</taxon>
        <taxon>Oligosphaerales</taxon>
        <taxon>Oligosphaeraceae</taxon>
        <taxon>Oligosphaera</taxon>
    </lineage>
</organism>
<dbReference type="RefSeq" id="WP_307263159.1">
    <property type="nucleotide sequence ID" value="NZ_JAUSVL010000001.1"/>
</dbReference>
<evidence type="ECO:0000313" key="1">
    <source>
        <dbReference type="EMBL" id="MDQ0291002.1"/>
    </source>
</evidence>
<dbReference type="AlphaFoldDB" id="A0AAE3VI69"/>
<name>A0AAE3VI69_9BACT</name>
<proteinExistence type="predicted"/>
<dbReference type="EMBL" id="JAUSVL010000001">
    <property type="protein sequence ID" value="MDQ0291002.1"/>
    <property type="molecule type" value="Genomic_DNA"/>
</dbReference>
<keyword evidence="2" id="KW-1185">Reference proteome</keyword>
<sequence>MNSKINNNNAKIRLMKREAGGTRCITAVRRSVSDAHVWAKEKNRKLDFYGPLCWIVEK</sequence>
<evidence type="ECO:0000313" key="2">
    <source>
        <dbReference type="Proteomes" id="UP001238163"/>
    </source>
</evidence>
<protein>
    <submittedName>
        <fullName evidence="1">Uncharacterized protein</fullName>
    </submittedName>
</protein>
<dbReference type="Proteomes" id="UP001238163">
    <property type="component" value="Unassembled WGS sequence"/>
</dbReference>
<accession>A0AAE3VI69</accession>
<reference evidence="1" key="1">
    <citation type="submission" date="2023-07" db="EMBL/GenBank/DDBJ databases">
        <title>Genomic Encyclopedia of Type Strains, Phase IV (KMG-IV): sequencing the most valuable type-strain genomes for metagenomic binning, comparative biology and taxonomic classification.</title>
        <authorList>
            <person name="Goeker M."/>
        </authorList>
    </citation>
    <scope>NUCLEOTIDE SEQUENCE</scope>
    <source>
        <strain evidence="1">DSM 24202</strain>
    </source>
</reference>
<gene>
    <name evidence="1" type="ORF">J3R75_003109</name>
</gene>
<comment type="caution">
    <text evidence="1">The sequence shown here is derived from an EMBL/GenBank/DDBJ whole genome shotgun (WGS) entry which is preliminary data.</text>
</comment>